<accession>A0A8X6HSR5</accession>
<evidence type="ECO:0000313" key="3">
    <source>
        <dbReference type="Proteomes" id="UP000887116"/>
    </source>
</evidence>
<sequence length="124" mass="14095">MQKNKIIITPKSCYKTCRRRSYCYLANSSKLSRDTQHNCSSVSFRKQPRPQKCQDGYMKPLVVNKDGRTVIRSQVVSARAMNTPHSRTTRGRTDDFSGATARNSAIPCVKGDRQECCLYLKRSA</sequence>
<name>A0A8X6HSR5_TRICU</name>
<proteinExistence type="predicted"/>
<dbReference type="EMBL" id="BMAO01009138">
    <property type="protein sequence ID" value="GFR28908.1"/>
    <property type="molecule type" value="Genomic_DNA"/>
</dbReference>
<evidence type="ECO:0000256" key="1">
    <source>
        <dbReference type="SAM" id="MobiDB-lite"/>
    </source>
</evidence>
<feature type="region of interest" description="Disordered" evidence="1">
    <location>
        <begin position="78"/>
        <end position="98"/>
    </location>
</feature>
<gene>
    <name evidence="2" type="ORF">TNCT_532021</name>
</gene>
<dbReference type="Proteomes" id="UP000887116">
    <property type="component" value="Unassembled WGS sequence"/>
</dbReference>
<organism evidence="2 3">
    <name type="scientific">Trichonephila clavata</name>
    <name type="common">Joro spider</name>
    <name type="synonym">Nephila clavata</name>
    <dbReference type="NCBI Taxonomy" id="2740835"/>
    <lineage>
        <taxon>Eukaryota</taxon>
        <taxon>Metazoa</taxon>
        <taxon>Ecdysozoa</taxon>
        <taxon>Arthropoda</taxon>
        <taxon>Chelicerata</taxon>
        <taxon>Arachnida</taxon>
        <taxon>Araneae</taxon>
        <taxon>Araneomorphae</taxon>
        <taxon>Entelegynae</taxon>
        <taxon>Araneoidea</taxon>
        <taxon>Nephilidae</taxon>
        <taxon>Trichonephila</taxon>
    </lineage>
</organism>
<keyword evidence="3" id="KW-1185">Reference proteome</keyword>
<dbReference type="AlphaFoldDB" id="A0A8X6HSR5"/>
<evidence type="ECO:0000313" key="2">
    <source>
        <dbReference type="EMBL" id="GFR28908.1"/>
    </source>
</evidence>
<comment type="caution">
    <text evidence="2">The sequence shown here is derived from an EMBL/GenBank/DDBJ whole genome shotgun (WGS) entry which is preliminary data.</text>
</comment>
<reference evidence="2" key="1">
    <citation type="submission" date="2020-07" db="EMBL/GenBank/DDBJ databases">
        <title>Multicomponent nature underlies the extraordinary mechanical properties of spider dragline silk.</title>
        <authorList>
            <person name="Kono N."/>
            <person name="Nakamura H."/>
            <person name="Mori M."/>
            <person name="Yoshida Y."/>
            <person name="Ohtoshi R."/>
            <person name="Malay A.D."/>
            <person name="Moran D.A.P."/>
            <person name="Tomita M."/>
            <person name="Numata K."/>
            <person name="Arakawa K."/>
        </authorList>
    </citation>
    <scope>NUCLEOTIDE SEQUENCE</scope>
</reference>
<protein>
    <submittedName>
        <fullName evidence="2">Uncharacterized protein</fullName>
    </submittedName>
</protein>